<accession>A0ABU3DB99</accession>
<keyword evidence="3" id="KW-1133">Transmembrane helix</keyword>
<dbReference type="PANTHER" id="PTHR19384">
    <property type="entry name" value="NITRIC OXIDE SYNTHASE-RELATED"/>
    <property type="match status" value="1"/>
</dbReference>
<keyword evidence="7" id="KW-1185">Reference proteome</keyword>
<dbReference type="Pfam" id="PF03929">
    <property type="entry name" value="PepSY_TM"/>
    <property type="match status" value="1"/>
</dbReference>
<dbReference type="SUPFAM" id="SSF52218">
    <property type="entry name" value="Flavoproteins"/>
    <property type="match status" value="1"/>
</dbReference>
<dbReference type="PROSITE" id="PS50902">
    <property type="entry name" value="FLAVODOXIN_LIKE"/>
    <property type="match status" value="1"/>
</dbReference>
<dbReference type="InterPro" id="IPR008254">
    <property type="entry name" value="Flavodoxin/NO_synth"/>
</dbReference>
<dbReference type="SUPFAM" id="SSF52343">
    <property type="entry name" value="Ferredoxin reductase-like, C-terminal NADP-linked domain"/>
    <property type="match status" value="1"/>
</dbReference>
<dbReference type="InterPro" id="IPR039261">
    <property type="entry name" value="FNR_nucleotide-bd"/>
</dbReference>
<reference evidence="6 7" key="1">
    <citation type="submission" date="2023-09" db="EMBL/GenBank/DDBJ databases">
        <authorList>
            <person name="Rey-Velasco X."/>
        </authorList>
    </citation>
    <scope>NUCLEOTIDE SEQUENCE [LARGE SCALE GENOMIC DNA]</scope>
    <source>
        <strain evidence="6 7">F117</strain>
    </source>
</reference>
<protein>
    <recommendedName>
        <fullName evidence="2">NADPH--hemoprotein reductase</fullName>
        <ecNumber evidence="2">1.6.2.4</ecNumber>
    </recommendedName>
</protein>
<feature type="domain" description="FAD-binding FR-type" evidence="5">
    <location>
        <begin position="498"/>
        <end position="595"/>
    </location>
</feature>
<feature type="transmembrane region" description="Helical" evidence="3">
    <location>
        <begin position="12"/>
        <end position="33"/>
    </location>
</feature>
<feature type="transmembrane region" description="Helical" evidence="3">
    <location>
        <begin position="172"/>
        <end position="197"/>
    </location>
</feature>
<evidence type="ECO:0000313" key="6">
    <source>
        <dbReference type="EMBL" id="MDT0678741.1"/>
    </source>
</evidence>
<gene>
    <name evidence="6" type="ORF">RM539_19360</name>
</gene>
<dbReference type="InterPro" id="IPR017938">
    <property type="entry name" value="Riboflavin_synthase-like_b-brl"/>
</dbReference>
<dbReference type="InterPro" id="IPR017927">
    <property type="entry name" value="FAD-bd_FR_type"/>
</dbReference>
<evidence type="ECO:0000256" key="2">
    <source>
        <dbReference type="ARBA" id="ARBA00023797"/>
    </source>
</evidence>
<dbReference type="EMBL" id="JAVRHK010000035">
    <property type="protein sequence ID" value="MDT0678741.1"/>
    <property type="molecule type" value="Genomic_DNA"/>
</dbReference>
<dbReference type="SUPFAM" id="SSF63380">
    <property type="entry name" value="Riboflavin synthase domain-like"/>
    <property type="match status" value="1"/>
</dbReference>
<sequence>MIRSVWRYSHLILAVVSSIFLLLAAVTGGILAIEPISNATKNYSITGLDEILVSQTIDRLKSNYDEVLELEVIPSNYVIASVLTKDFENKTIYIDPINLSEFGPVEERSSFFNFITNFHRSLFLKSAGRIFVGIISFLLCLIAVTGLLLLIKRQGGSLKLFHRVKETNFEQRYHVVLGRWFLVPIIIISATGVYLSAEKFELFPSYSVKHNRNEIAQDEYEQKEISEFPGLKNISLDQVRKIVFPFSEDLEDFYQVQLNDREMLIHQFSGKVVSAQKYPLVQLGSILSMKLHTGESSPVWAFILLISSGSILFFMYSGFAMTLKSLNRKKATTFGYALRDEAEYIVLVGSETGNTFDFANRFCKSLKSHDKRVHLSSLNEYATYERAHKMVIFTATYGDGDAPASANHFLKRFEQINPKHLIEYTVVGFGSMLYPNFCSYAENVHEKLDFHPSFKPMMQLTKINEQSFEQFRGWANNWGAKADIPVHLELPDSSFTKKKTEDLKVIDISKLNVDNTFLLKLKPQKKIQFQSGDLLGICPPDARRERLYSIAEIDRYILLSIKNHELGKCSGYLSSLEKGQIIQGKIEKNLKFHFPVTAPSVIMICNGTGIAPYLGMIQKNNNANIHLFWGGRYTQSFDLYQTYVDNALKERNIRSLEIALSREGEQHYVQDLLLEKQDFLVSSIENGAVIMICGSISMQNGVMEVIGNLLQSRSNLKMSDLEINGQLKLDCY</sequence>
<dbReference type="InterPro" id="IPR001709">
    <property type="entry name" value="Flavoprot_Pyr_Nucl_cyt_Rdtase"/>
</dbReference>
<dbReference type="PRINTS" id="PR00369">
    <property type="entry name" value="FLAVODOXIN"/>
</dbReference>
<dbReference type="InterPro" id="IPR029039">
    <property type="entry name" value="Flavoprotein-like_sf"/>
</dbReference>
<keyword evidence="3" id="KW-0812">Transmembrane</keyword>
<evidence type="ECO:0000256" key="1">
    <source>
        <dbReference type="ARBA" id="ARBA00022630"/>
    </source>
</evidence>
<dbReference type="InterPro" id="IPR005625">
    <property type="entry name" value="PepSY-ass_TM"/>
</dbReference>
<name>A0ABU3DB99_9FLAO</name>
<proteinExistence type="predicted"/>
<keyword evidence="3" id="KW-0472">Membrane</keyword>
<evidence type="ECO:0000259" key="4">
    <source>
        <dbReference type="PROSITE" id="PS50902"/>
    </source>
</evidence>
<dbReference type="EC" id="1.6.2.4" evidence="2"/>
<dbReference type="Gene3D" id="3.40.50.80">
    <property type="entry name" value="Nucleotide-binding domain of ferredoxin-NADP reductase (FNR) module"/>
    <property type="match status" value="1"/>
</dbReference>
<dbReference type="PRINTS" id="PR00371">
    <property type="entry name" value="FPNCR"/>
</dbReference>
<dbReference type="RefSeq" id="WP_311505075.1">
    <property type="nucleotide sequence ID" value="NZ_JAVRHK010000035.1"/>
</dbReference>
<dbReference type="Proteomes" id="UP001262582">
    <property type="component" value="Unassembled WGS sequence"/>
</dbReference>
<dbReference type="InterPro" id="IPR001433">
    <property type="entry name" value="OxRdtase_FAD/NAD-bd"/>
</dbReference>
<dbReference type="Gene3D" id="3.40.50.360">
    <property type="match status" value="1"/>
</dbReference>
<feature type="transmembrane region" description="Helical" evidence="3">
    <location>
        <begin position="299"/>
        <end position="320"/>
    </location>
</feature>
<dbReference type="Pfam" id="PF00175">
    <property type="entry name" value="NAD_binding_1"/>
    <property type="match status" value="1"/>
</dbReference>
<comment type="caution">
    <text evidence="6">The sequence shown here is derived from an EMBL/GenBank/DDBJ whole genome shotgun (WGS) entry which is preliminary data.</text>
</comment>
<dbReference type="PANTHER" id="PTHR19384:SF17">
    <property type="entry name" value="NADPH--CYTOCHROME P450 REDUCTASE"/>
    <property type="match status" value="1"/>
</dbReference>
<feature type="domain" description="Flavodoxin-like" evidence="4">
    <location>
        <begin position="344"/>
        <end position="479"/>
    </location>
</feature>
<dbReference type="PROSITE" id="PS51384">
    <property type="entry name" value="FAD_FR"/>
    <property type="match status" value="1"/>
</dbReference>
<evidence type="ECO:0000259" key="5">
    <source>
        <dbReference type="PROSITE" id="PS51384"/>
    </source>
</evidence>
<dbReference type="InterPro" id="IPR001094">
    <property type="entry name" value="Flavdoxin-like"/>
</dbReference>
<dbReference type="Gene3D" id="2.40.30.10">
    <property type="entry name" value="Translation factors"/>
    <property type="match status" value="1"/>
</dbReference>
<keyword evidence="1" id="KW-0285">Flavoprotein</keyword>
<evidence type="ECO:0000313" key="7">
    <source>
        <dbReference type="Proteomes" id="UP001262582"/>
    </source>
</evidence>
<feature type="transmembrane region" description="Helical" evidence="3">
    <location>
        <begin position="130"/>
        <end position="151"/>
    </location>
</feature>
<dbReference type="Pfam" id="PF00258">
    <property type="entry name" value="Flavodoxin_1"/>
    <property type="match status" value="1"/>
</dbReference>
<organism evidence="6 7">
    <name type="scientific">Autumnicola musiva</name>
    <dbReference type="NCBI Taxonomy" id="3075589"/>
    <lineage>
        <taxon>Bacteria</taxon>
        <taxon>Pseudomonadati</taxon>
        <taxon>Bacteroidota</taxon>
        <taxon>Flavobacteriia</taxon>
        <taxon>Flavobacteriales</taxon>
        <taxon>Flavobacteriaceae</taxon>
        <taxon>Autumnicola</taxon>
    </lineage>
</organism>
<evidence type="ECO:0000256" key="3">
    <source>
        <dbReference type="SAM" id="Phobius"/>
    </source>
</evidence>